<evidence type="ECO:0000256" key="1">
    <source>
        <dbReference type="SAM" id="SignalP"/>
    </source>
</evidence>
<reference evidence="2" key="1">
    <citation type="submission" date="2023-06" db="EMBL/GenBank/DDBJ databases">
        <authorList>
            <person name="Kurt Z."/>
        </authorList>
    </citation>
    <scope>NUCLEOTIDE SEQUENCE</scope>
</reference>
<organism evidence="2">
    <name type="scientific">Hexamita inflata</name>
    <dbReference type="NCBI Taxonomy" id="28002"/>
    <lineage>
        <taxon>Eukaryota</taxon>
        <taxon>Metamonada</taxon>
        <taxon>Diplomonadida</taxon>
        <taxon>Hexamitidae</taxon>
        <taxon>Hexamitinae</taxon>
        <taxon>Hexamita</taxon>
    </lineage>
</organism>
<name>A0AA86U818_9EUKA</name>
<feature type="chain" id="PRO_5041691642" evidence="1">
    <location>
        <begin position="23"/>
        <end position="145"/>
    </location>
</feature>
<keyword evidence="1" id="KW-0732">Signal</keyword>
<dbReference type="AlphaFoldDB" id="A0AA86U818"/>
<feature type="signal peptide" evidence="1">
    <location>
        <begin position="1"/>
        <end position="22"/>
    </location>
</feature>
<dbReference type="EMBL" id="CATOUU010000735">
    <property type="protein sequence ID" value="CAI9944859.1"/>
    <property type="molecule type" value="Genomic_DNA"/>
</dbReference>
<dbReference type="Proteomes" id="UP001642409">
    <property type="component" value="Unassembled WGS sequence"/>
</dbReference>
<comment type="caution">
    <text evidence="2">The sequence shown here is derived from an EMBL/GenBank/DDBJ whole genome shotgun (WGS) entry which is preliminary data.</text>
</comment>
<sequence>MVHLLSLNLLATLKFFTLRVFGWNALLISQESNNVQITYKHFKKMKSPQCIISREFLKGDILLKQVQNSMFIRNALHSSSNVSLNESHVCFSTSNNGEYNKFTQVQTDFMIGEPRFQPTFHTNLLTLRRQILFPGIFATNSQGTY</sequence>
<accession>A0AA86U818</accession>
<protein>
    <submittedName>
        <fullName evidence="3">Hypothetical_protein</fullName>
    </submittedName>
</protein>
<proteinExistence type="predicted"/>
<reference evidence="3 4" key="2">
    <citation type="submission" date="2024-07" db="EMBL/GenBank/DDBJ databases">
        <authorList>
            <person name="Akdeniz Z."/>
        </authorList>
    </citation>
    <scope>NUCLEOTIDE SEQUENCE [LARGE SCALE GENOMIC DNA]</scope>
</reference>
<evidence type="ECO:0000313" key="2">
    <source>
        <dbReference type="EMBL" id="CAI9944859.1"/>
    </source>
</evidence>
<gene>
    <name evidence="2" type="ORF">HINF_LOCUS32504</name>
    <name evidence="3" type="ORF">HINF_LOCUS43584</name>
</gene>
<keyword evidence="4" id="KW-1185">Reference proteome</keyword>
<dbReference type="EMBL" id="CAXDID020000182">
    <property type="protein sequence ID" value="CAL6049810.1"/>
    <property type="molecule type" value="Genomic_DNA"/>
</dbReference>
<evidence type="ECO:0000313" key="3">
    <source>
        <dbReference type="EMBL" id="CAL6049810.1"/>
    </source>
</evidence>
<evidence type="ECO:0000313" key="4">
    <source>
        <dbReference type="Proteomes" id="UP001642409"/>
    </source>
</evidence>